<organism evidence="1">
    <name type="scientific">Arundo donax</name>
    <name type="common">Giant reed</name>
    <name type="synonym">Donax arundinaceus</name>
    <dbReference type="NCBI Taxonomy" id="35708"/>
    <lineage>
        <taxon>Eukaryota</taxon>
        <taxon>Viridiplantae</taxon>
        <taxon>Streptophyta</taxon>
        <taxon>Embryophyta</taxon>
        <taxon>Tracheophyta</taxon>
        <taxon>Spermatophyta</taxon>
        <taxon>Magnoliopsida</taxon>
        <taxon>Liliopsida</taxon>
        <taxon>Poales</taxon>
        <taxon>Poaceae</taxon>
        <taxon>PACMAD clade</taxon>
        <taxon>Arundinoideae</taxon>
        <taxon>Arundineae</taxon>
        <taxon>Arundo</taxon>
    </lineage>
</organism>
<dbReference type="EMBL" id="GBRH01267269">
    <property type="protein sequence ID" value="JAD30626.1"/>
    <property type="molecule type" value="Transcribed_RNA"/>
</dbReference>
<proteinExistence type="predicted"/>
<protein>
    <submittedName>
        <fullName evidence="1">Uncharacterized protein</fullName>
    </submittedName>
</protein>
<accession>A0A0A8YVM6</accession>
<sequence>MYICSHPQVLMLL</sequence>
<name>A0A0A8YVM6_ARUDO</name>
<reference evidence="1" key="1">
    <citation type="submission" date="2014-09" db="EMBL/GenBank/DDBJ databases">
        <authorList>
            <person name="Magalhaes I.L.F."/>
            <person name="Oliveira U."/>
            <person name="Santos F.R."/>
            <person name="Vidigal T.H.D.A."/>
            <person name="Brescovit A.D."/>
            <person name="Santos A.J."/>
        </authorList>
    </citation>
    <scope>NUCLEOTIDE SEQUENCE</scope>
    <source>
        <tissue evidence="1">Shoot tissue taken approximately 20 cm above the soil surface</tissue>
    </source>
</reference>
<evidence type="ECO:0000313" key="1">
    <source>
        <dbReference type="EMBL" id="JAD30626.1"/>
    </source>
</evidence>
<reference evidence="1" key="2">
    <citation type="journal article" date="2015" name="Data Brief">
        <title>Shoot transcriptome of the giant reed, Arundo donax.</title>
        <authorList>
            <person name="Barrero R.A."/>
            <person name="Guerrero F.D."/>
            <person name="Moolhuijzen P."/>
            <person name="Goolsby J.A."/>
            <person name="Tidwell J."/>
            <person name="Bellgard S.E."/>
            <person name="Bellgard M.I."/>
        </authorList>
    </citation>
    <scope>NUCLEOTIDE SEQUENCE</scope>
    <source>
        <tissue evidence="1">Shoot tissue taken approximately 20 cm above the soil surface</tissue>
    </source>
</reference>